<keyword evidence="5 15" id="KW-0812">Transmembrane</keyword>
<dbReference type="PANTHER" id="PTHR23076:SF113">
    <property type="entry name" value="ATP-DEPENDENT ZINC METALLOPROTEASE FTSH 1, CHLOROPLASTIC-RELATED"/>
    <property type="match status" value="1"/>
</dbReference>
<dbReference type="AlphaFoldDB" id="A0A9D1HPA1"/>
<dbReference type="PANTHER" id="PTHR23076">
    <property type="entry name" value="METALLOPROTEASE M41 FTSH"/>
    <property type="match status" value="1"/>
</dbReference>
<evidence type="ECO:0000256" key="10">
    <source>
        <dbReference type="ARBA" id="ARBA00022840"/>
    </source>
</evidence>
<dbReference type="PROSITE" id="PS00674">
    <property type="entry name" value="AAA"/>
    <property type="match status" value="1"/>
</dbReference>
<keyword evidence="11 15" id="KW-1133">Transmembrane helix</keyword>
<comment type="subunit">
    <text evidence="15">Homohexamer.</text>
</comment>
<dbReference type="GO" id="GO:0006508">
    <property type="term" value="P:proteolysis"/>
    <property type="evidence" value="ECO:0007669"/>
    <property type="project" value="UniProtKB-KW"/>
</dbReference>
<evidence type="ECO:0000256" key="13">
    <source>
        <dbReference type="ARBA" id="ARBA00023136"/>
    </source>
</evidence>
<dbReference type="GO" id="GO:0004176">
    <property type="term" value="F:ATP-dependent peptidase activity"/>
    <property type="evidence" value="ECO:0007669"/>
    <property type="project" value="InterPro"/>
</dbReference>
<feature type="transmembrane region" description="Helical" evidence="15">
    <location>
        <begin position="125"/>
        <end position="147"/>
    </location>
</feature>
<keyword evidence="9 15" id="KW-0862">Zinc</keyword>
<dbReference type="GO" id="GO:0016887">
    <property type="term" value="F:ATP hydrolysis activity"/>
    <property type="evidence" value="ECO:0007669"/>
    <property type="project" value="UniProtKB-UniRule"/>
</dbReference>
<keyword evidence="6 15" id="KW-0479">Metal-binding</keyword>
<dbReference type="FunFam" id="1.20.58.760:FF:000001">
    <property type="entry name" value="ATP-dependent zinc metalloprotease FtsH"/>
    <property type="match status" value="1"/>
</dbReference>
<keyword evidence="12 15" id="KW-0482">Metalloprotease</keyword>
<dbReference type="InterPro" id="IPR003959">
    <property type="entry name" value="ATPase_AAA_core"/>
</dbReference>
<feature type="compositionally biased region" description="Basic and acidic residues" evidence="17">
    <location>
        <begin position="626"/>
        <end position="641"/>
    </location>
</feature>
<keyword evidence="7 15" id="KW-0547">Nucleotide-binding</keyword>
<evidence type="ECO:0000256" key="8">
    <source>
        <dbReference type="ARBA" id="ARBA00022801"/>
    </source>
</evidence>
<keyword evidence="10 15" id="KW-0067">ATP-binding</keyword>
<dbReference type="GO" id="GO:0030163">
    <property type="term" value="P:protein catabolic process"/>
    <property type="evidence" value="ECO:0007669"/>
    <property type="project" value="UniProtKB-UniRule"/>
</dbReference>
<evidence type="ECO:0000256" key="16">
    <source>
        <dbReference type="RuleBase" id="RU003651"/>
    </source>
</evidence>
<evidence type="ECO:0000256" key="15">
    <source>
        <dbReference type="HAMAP-Rule" id="MF_01458"/>
    </source>
</evidence>
<dbReference type="Pfam" id="PF01434">
    <property type="entry name" value="Peptidase_M41"/>
    <property type="match status" value="1"/>
</dbReference>
<comment type="cofactor">
    <cofactor evidence="15">
        <name>Zn(2+)</name>
        <dbReference type="ChEBI" id="CHEBI:29105"/>
    </cofactor>
    <text evidence="15">Binds 1 zinc ion per subunit.</text>
</comment>
<dbReference type="EMBL" id="DVMJ01000081">
    <property type="protein sequence ID" value="HIU14312.1"/>
    <property type="molecule type" value="Genomic_DNA"/>
</dbReference>
<dbReference type="HAMAP" id="MF_01458">
    <property type="entry name" value="FtsH"/>
    <property type="match status" value="1"/>
</dbReference>
<dbReference type="Proteomes" id="UP000824175">
    <property type="component" value="Unassembled WGS sequence"/>
</dbReference>
<dbReference type="Gene3D" id="3.40.50.300">
    <property type="entry name" value="P-loop containing nucleotide triphosphate hydrolases"/>
    <property type="match status" value="1"/>
</dbReference>
<dbReference type="InterPro" id="IPR003960">
    <property type="entry name" value="ATPase_AAA_CS"/>
</dbReference>
<accession>A0A9D1HPA1</accession>
<evidence type="ECO:0000259" key="18">
    <source>
        <dbReference type="SMART" id="SM00382"/>
    </source>
</evidence>
<evidence type="ECO:0000256" key="5">
    <source>
        <dbReference type="ARBA" id="ARBA00022692"/>
    </source>
</evidence>
<feature type="active site" evidence="15">
    <location>
        <position position="441"/>
    </location>
</feature>
<evidence type="ECO:0000256" key="11">
    <source>
        <dbReference type="ARBA" id="ARBA00022989"/>
    </source>
</evidence>
<evidence type="ECO:0000256" key="3">
    <source>
        <dbReference type="ARBA" id="ARBA00022475"/>
    </source>
</evidence>
<evidence type="ECO:0000313" key="19">
    <source>
        <dbReference type="EMBL" id="HIU14312.1"/>
    </source>
</evidence>
<feature type="region of interest" description="Disordered" evidence="17">
    <location>
        <begin position="623"/>
        <end position="673"/>
    </location>
</feature>
<keyword evidence="13 15" id="KW-0472">Membrane</keyword>
<name>A0A9D1HPA1_9FIRM</name>
<comment type="caution">
    <text evidence="19">The sequence shown here is derived from an EMBL/GenBank/DDBJ whole genome shotgun (WGS) entry which is preliminary data.</text>
</comment>
<protein>
    <recommendedName>
        <fullName evidence="15">ATP-dependent zinc metalloprotease FtsH</fullName>
        <ecNumber evidence="15">3.4.24.-</ecNumber>
    </recommendedName>
</protein>
<proteinExistence type="inferred from homology"/>
<dbReference type="Gene3D" id="1.20.58.760">
    <property type="entry name" value="Peptidase M41"/>
    <property type="match status" value="1"/>
</dbReference>
<feature type="domain" description="AAA+ ATPase" evidence="18">
    <location>
        <begin position="210"/>
        <end position="349"/>
    </location>
</feature>
<evidence type="ECO:0000313" key="20">
    <source>
        <dbReference type="Proteomes" id="UP000824175"/>
    </source>
</evidence>
<keyword evidence="8 15" id="KW-0378">Hydrolase</keyword>
<sequence>MDRKPGGTMKYLLPWIAILLFILFMWTIINPVTSTTVDYVGLSTILNEENVTEVTLSPSSYVVGVDGVYLDETTGREVSFSSEIVNSNGQVDTLMETLDEINASRAENNETPMTINVKNTQNDSIWMSLLVNGLPILIMIGLGMLMFSKINGASGNAKAFEFGNSRARLEKNQKTRFSDVAGADEEKEELEELVEFLKSPMKFVDMGARIPKGVLLVGPPGTGKTLLARAVAGEAGVPFYSISGSDFVEMFVGTGASRVRDMFKKAKENAPCIIFIDEIDAVGRQRGAGVGGGHDEREQTLNQLLVEMDGFTGNSGIIVMAATNRADVLDPALLRPGRFDRQILVSNPDKEARTKILQVHARNKRFAEDVNFENIAKRTPGFSGAQLENVLNEAALLAVRNHRKVITMDDIDEGIDRVIGGPAKKSRKYIERERRLVAYHEAGHAIIGLVLEDAQVVQKVTIIPRGEAGGYNLMTPSEETYFQTKSQLKASITGYMGGRVSEEVFFGDVSTGAHNDIEQATRIARLMVTQLGMSELGPIRYEGDSNQVFLGRELGHQASHSGQVAYEIDQQVRKIIGDCYDEAKKIIEAHKTQLETIANALLEYETLANEEIEHLFKYGTMPKVSGKTDKEDVQEITHAPEDTLEAAPVEVERPKQPEPVDDPEDDLLDEMKD</sequence>
<dbReference type="FunFam" id="1.10.8.60:FF:000001">
    <property type="entry name" value="ATP-dependent zinc metalloprotease FtsH"/>
    <property type="match status" value="1"/>
</dbReference>
<feature type="binding site" evidence="15">
    <location>
        <position position="444"/>
    </location>
    <ligand>
        <name>Zn(2+)</name>
        <dbReference type="ChEBI" id="CHEBI:29105"/>
        <note>catalytic</note>
    </ligand>
</feature>
<keyword evidence="3 15" id="KW-1003">Cell membrane</keyword>
<dbReference type="SMART" id="SM00382">
    <property type="entry name" value="AAA"/>
    <property type="match status" value="1"/>
</dbReference>
<comment type="function">
    <text evidence="15">Acts as a processive, ATP-dependent zinc metallopeptidase for both cytoplasmic and membrane proteins. Plays a role in the quality control of integral membrane proteins.</text>
</comment>
<dbReference type="InterPro" id="IPR027417">
    <property type="entry name" value="P-loop_NTPase"/>
</dbReference>
<comment type="similarity">
    <text evidence="2 15">In the C-terminal section; belongs to the peptidase M41 family.</text>
</comment>
<evidence type="ECO:0000256" key="6">
    <source>
        <dbReference type="ARBA" id="ARBA00022723"/>
    </source>
</evidence>
<dbReference type="EC" id="3.4.24.-" evidence="15"/>
<organism evidence="19 20">
    <name type="scientific">Candidatus Fimiplasma intestinipullorum</name>
    <dbReference type="NCBI Taxonomy" id="2840825"/>
    <lineage>
        <taxon>Bacteria</taxon>
        <taxon>Bacillati</taxon>
        <taxon>Bacillota</taxon>
        <taxon>Clostridia</taxon>
        <taxon>Eubacteriales</taxon>
        <taxon>Candidatus Fimiplasma</taxon>
    </lineage>
</organism>
<dbReference type="FunFam" id="3.40.50.300:FF:000001">
    <property type="entry name" value="ATP-dependent zinc metalloprotease FtsH"/>
    <property type="match status" value="1"/>
</dbReference>
<dbReference type="InterPro" id="IPR005936">
    <property type="entry name" value="FtsH"/>
</dbReference>
<dbReference type="Pfam" id="PF17862">
    <property type="entry name" value="AAA_lid_3"/>
    <property type="match status" value="1"/>
</dbReference>
<reference evidence="19" key="1">
    <citation type="submission" date="2020-10" db="EMBL/GenBank/DDBJ databases">
        <authorList>
            <person name="Gilroy R."/>
        </authorList>
    </citation>
    <scope>NUCLEOTIDE SEQUENCE</scope>
    <source>
        <strain evidence="19">CHK195-11698</strain>
    </source>
</reference>
<keyword evidence="4 15" id="KW-0645">Protease</keyword>
<gene>
    <name evidence="15 19" type="primary">ftsH</name>
    <name evidence="19" type="ORF">IAD15_09615</name>
</gene>
<evidence type="ECO:0000256" key="7">
    <source>
        <dbReference type="ARBA" id="ARBA00022741"/>
    </source>
</evidence>
<dbReference type="InterPro" id="IPR037219">
    <property type="entry name" value="Peptidase_M41-like"/>
</dbReference>
<feature type="binding site" evidence="15">
    <location>
        <position position="516"/>
    </location>
    <ligand>
        <name>Zn(2+)</name>
        <dbReference type="ChEBI" id="CHEBI:29105"/>
        <note>catalytic</note>
    </ligand>
</feature>
<evidence type="ECO:0000256" key="17">
    <source>
        <dbReference type="SAM" id="MobiDB-lite"/>
    </source>
</evidence>
<comment type="similarity">
    <text evidence="16">Belongs to the AAA ATPase family.</text>
</comment>
<evidence type="ECO:0000256" key="4">
    <source>
        <dbReference type="ARBA" id="ARBA00022670"/>
    </source>
</evidence>
<feature type="compositionally biased region" description="Acidic residues" evidence="17">
    <location>
        <begin position="659"/>
        <end position="673"/>
    </location>
</feature>
<dbReference type="InterPro" id="IPR041569">
    <property type="entry name" value="AAA_lid_3"/>
</dbReference>
<reference evidence="19" key="2">
    <citation type="journal article" date="2021" name="PeerJ">
        <title>Extensive microbial diversity within the chicken gut microbiome revealed by metagenomics and culture.</title>
        <authorList>
            <person name="Gilroy R."/>
            <person name="Ravi A."/>
            <person name="Getino M."/>
            <person name="Pursley I."/>
            <person name="Horton D.L."/>
            <person name="Alikhan N.F."/>
            <person name="Baker D."/>
            <person name="Gharbi K."/>
            <person name="Hall N."/>
            <person name="Watson M."/>
            <person name="Adriaenssens E.M."/>
            <person name="Foster-Nyarko E."/>
            <person name="Jarju S."/>
            <person name="Secka A."/>
            <person name="Antonio M."/>
            <person name="Oren A."/>
            <person name="Chaudhuri R.R."/>
            <person name="La Ragione R."/>
            <person name="Hildebrand F."/>
            <person name="Pallen M.J."/>
        </authorList>
    </citation>
    <scope>NUCLEOTIDE SEQUENCE</scope>
    <source>
        <strain evidence="19">CHK195-11698</strain>
    </source>
</reference>
<comment type="similarity">
    <text evidence="14 15">In the central section; belongs to the AAA ATPase family.</text>
</comment>
<dbReference type="Pfam" id="PF00004">
    <property type="entry name" value="AAA"/>
    <property type="match status" value="1"/>
</dbReference>
<dbReference type="SUPFAM" id="SSF140990">
    <property type="entry name" value="FtsH protease domain-like"/>
    <property type="match status" value="1"/>
</dbReference>
<evidence type="ECO:0000256" key="2">
    <source>
        <dbReference type="ARBA" id="ARBA00010044"/>
    </source>
</evidence>
<evidence type="ECO:0000256" key="1">
    <source>
        <dbReference type="ARBA" id="ARBA00004370"/>
    </source>
</evidence>
<dbReference type="GO" id="GO:0004222">
    <property type="term" value="F:metalloendopeptidase activity"/>
    <property type="evidence" value="ECO:0007669"/>
    <property type="project" value="InterPro"/>
</dbReference>
<feature type="binding site" evidence="15">
    <location>
        <position position="440"/>
    </location>
    <ligand>
        <name>Zn(2+)</name>
        <dbReference type="ChEBI" id="CHEBI:29105"/>
        <note>catalytic</note>
    </ligand>
</feature>
<dbReference type="GO" id="GO:0008270">
    <property type="term" value="F:zinc ion binding"/>
    <property type="evidence" value="ECO:0007669"/>
    <property type="project" value="UniProtKB-UniRule"/>
</dbReference>
<evidence type="ECO:0000256" key="12">
    <source>
        <dbReference type="ARBA" id="ARBA00023049"/>
    </source>
</evidence>
<comment type="subcellular location">
    <subcellularLocation>
        <location evidence="15">Cell membrane</location>
        <topology evidence="15">Multi-pass membrane protein</topology>
        <orientation evidence="15">Cytoplasmic side</orientation>
    </subcellularLocation>
    <subcellularLocation>
        <location evidence="1">Membrane</location>
    </subcellularLocation>
</comment>
<dbReference type="CDD" id="cd19501">
    <property type="entry name" value="RecA-like_FtsH"/>
    <property type="match status" value="1"/>
</dbReference>
<dbReference type="NCBIfam" id="TIGR01241">
    <property type="entry name" value="FtsH_fam"/>
    <property type="match status" value="1"/>
</dbReference>
<dbReference type="SUPFAM" id="SSF52540">
    <property type="entry name" value="P-loop containing nucleoside triphosphate hydrolases"/>
    <property type="match status" value="1"/>
</dbReference>
<dbReference type="Gene3D" id="1.10.8.60">
    <property type="match status" value="1"/>
</dbReference>
<evidence type="ECO:0000256" key="9">
    <source>
        <dbReference type="ARBA" id="ARBA00022833"/>
    </source>
</evidence>
<evidence type="ECO:0000256" key="14">
    <source>
        <dbReference type="ARBA" id="ARBA00061570"/>
    </source>
</evidence>
<feature type="transmembrane region" description="Helical" evidence="15">
    <location>
        <begin position="12"/>
        <end position="29"/>
    </location>
</feature>
<feature type="binding site" evidence="15">
    <location>
        <begin position="218"/>
        <end position="225"/>
    </location>
    <ligand>
        <name>ATP</name>
        <dbReference type="ChEBI" id="CHEBI:30616"/>
    </ligand>
</feature>
<dbReference type="InterPro" id="IPR003593">
    <property type="entry name" value="AAA+_ATPase"/>
</dbReference>
<dbReference type="GO" id="GO:0005886">
    <property type="term" value="C:plasma membrane"/>
    <property type="evidence" value="ECO:0007669"/>
    <property type="project" value="UniProtKB-SubCell"/>
</dbReference>
<dbReference type="InterPro" id="IPR000642">
    <property type="entry name" value="Peptidase_M41"/>
</dbReference>
<dbReference type="GO" id="GO:0005524">
    <property type="term" value="F:ATP binding"/>
    <property type="evidence" value="ECO:0007669"/>
    <property type="project" value="UniProtKB-UniRule"/>
</dbReference>